<dbReference type="PANTHER" id="PTHR46268">
    <property type="entry name" value="STRESS RESPONSE PROTEIN NHAX"/>
    <property type="match status" value="1"/>
</dbReference>
<evidence type="ECO:0000259" key="4">
    <source>
        <dbReference type="Pfam" id="PF00582"/>
    </source>
</evidence>
<sequence length="300" mass="31049">MSLLVGVDTGRRSSSVLTLAAQLAHSLETDLVVAAVVGSAWAPLRGGVDHEWRAHDRAAAEQVLDHAASVLGGQVKARYLVHEAASSRRGLLELADAEKPELLVVGSAGRGEHGRITLGSVTEALLHASPAPVAIAPVGYRVQLDARITRVTAAYGGSEAAQDLVRGAAPVAARAGAALRIASFAVRPDAETGILSGAGGRAEDPVLTEWADRIRHHSLSIIDEIEELTPGPTLEEVAIGVGESWAAAVDDIGWGEGDLLVVGSSSMNPFARVFLGSHGTKIVRSATVPVIVVPQAVIRS</sequence>
<dbReference type="STRING" id="273678.RS84_01570"/>
<dbReference type="PATRIC" id="fig|273678.4.peg.1569"/>
<dbReference type="EMBL" id="JYJB01000008">
    <property type="protein sequence ID" value="KJL47942.1"/>
    <property type="molecule type" value="Genomic_DNA"/>
</dbReference>
<evidence type="ECO:0000313" key="6">
    <source>
        <dbReference type="Proteomes" id="UP000033900"/>
    </source>
</evidence>
<comment type="caution">
    <text evidence="5">The sequence shown here is derived from an EMBL/GenBank/DDBJ whole genome shotgun (WGS) entry which is preliminary data.</text>
</comment>
<keyword evidence="6" id="KW-1185">Reference proteome</keyword>
<feature type="domain" description="UspA" evidence="4">
    <location>
        <begin position="149"/>
        <end position="294"/>
    </location>
</feature>
<dbReference type="GO" id="GO:0005524">
    <property type="term" value="F:ATP binding"/>
    <property type="evidence" value="ECO:0007669"/>
    <property type="project" value="UniProtKB-KW"/>
</dbReference>
<evidence type="ECO:0000256" key="2">
    <source>
        <dbReference type="ARBA" id="ARBA00022741"/>
    </source>
</evidence>
<gene>
    <name evidence="5" type="ORF">RS84_01570</name>
</gene>
<keyword evidence="2" id="KW-0547">Nucleotide-binding</keyword>
<reference evidence="5 6" key="1">
    <citation type="submission" date="2015-02" db="EMBL/GenBank/DDBJ databases">
        <title>Draft genome sequences of ten Microbacterium spp. with emphasis on heavy metal contaminated environments.</title>
        <authorList>
            <person name="Corretto E."/>
        </authorList>
    </citation>
    <scope>NUCLEOTIDE SEQUENCE [LARGE SCALE GENOMIC DNA]</scope>
    <source>
        <strain evidence="5 6">SA35</strain>
    </source>
</reference>
<proteinExistence type="inferred from homology"/>
<dbReference type="Pfam" id="PF00582">
    <property type="entry name" value="Usp"/>
    <property type="match status" value="2"/>
</dbReference>
<dbReference type="Gene3D" id="3.40.50.620">
    <property type="entry name" value="HUPs"/>
    <property type="match status" value="2"/>
</dbReference>
<dbReference type="InterPro" id="IPR006015">
    <property type="entry name" value="Universal_stress_UspA"/>
</dbReference>
<keyword evidence="3" id="KW-0067">ATP-binding</keyword>
<dbReference type="Proteomes" id="UP000033900">
    <property type="component" value="Unassembled WGS sequence"/>
</dbReference>
<dbReference type="RefSeq" id="WP_045257211.1">
    <property type="nucleotide sequence ID" value="NZ_JYJB01000008.1"/>
</dbReference>
<dbReference type="PRINTS" id="PR01438">
    <property type="entry name" value="UNVRSLSTRESS"/>
</dbReference>
<evidence type="ECO:0000313" key="5">
    <source>
        <dbReference type="EMBL" id="KJL47942.1"/>
    </source>
</evidence>
<name>A0A0M2HMH0_9MICO</name>
<dbReference type="AlphaFoldDB" id="A0A0M2HMH0"/>
<evidence type="ECO:0000256" key="3">
    <source>
        <dbReference type="ARBA" id="ARBA00022840"/>
    </source>
</evidence>
<dbReference type="InterPro" id="IPR006016">
    <property type="entry name" value="UspA"/>
</dbReference>
<comment type="similarity">
    <text evidence="1">Belongs to the universal stress protein A family.</text>
</comment>
<evidence type="ECO:0000256" key="1">
    <source>
        <dbReference type="ARBA" id="ARBA00008791"/>
    </source>
</evidence>
<organism evidence="5 6">
    <name type="scientific">Microbacterium hydrocarbonoxydans</name>
    <dbReference type="NCBI Taxonomy" id="273678"/>
    <lineage>
        <taxon>Bacteria</taxon>
        <taxon>Bacillati</taxon>
        <taxon>Actinomycetota</taxon>
        <taxon>Actinomycetes</taxon>
        <taxon>Micrococcales</taxon>
        <taxon>Microbacteriaceae</taxon>
        <taxon>Microbacterium</taxon>
    </lineage>
</organism>
<feature type="domain" description="UspA" evidence="4">
    <location>
        <begin position="3"/>
        <end position="136"/>
    </location>
</feature>
<protein>
    <submittedName>
        <fullName evidence="5">Universal stress protein</fullName>
    </submittedName>
</protein>
<dbReference type="PANTHER" id="PTHR46268:SF27">
    <property type="entry name" value="UNIVERSAL STRESS PROTEIN RV2623"/>
    <property type="match status" value="1"/>
</dbReference>
<dbReference type="InterPro" id="IPR014729">
    <property type="entry name" value="Rossmann-like_a/b/a_fold"/>
</dbReference>
<dbReference type="OrthoDB" id="5242641at2"/>
<dbReference type="CDD" id="cd00293">
    <property type="entry name" value="USP-like"/>
    <property type="match status" value="2"/>
</dbReference>
<dbReference type="SUPFAM" id="SSF52402">
    <property type="entry name" value="Adenine nucleotide alpha hydrolases-like"/>
    <property type="match status" value="2"/>
</dbReference>
<accession>A0A0M2HMH0</accession>